<dbReference type="AlphaFoldDB" id="A0A4R3VWA9"/>
<dbReference type="Pfam" id="PF01842">
    <property type="entry name" value="ACT"/>
    <property type="match status" value="1"/>
</dbReference>
<dbReference type="InterPro" id="IPR045865">
    <property type="entry name" value="ACT-like_dom_sf"/>
</dbReference>
<dbReference type="GO" id="GO:0008864">
    <property type="term" value="F:formyltetrahydrofolate deformylase activity"/>
    <property type="evidence" value="ECO:0007669"/>
    <property type="project" value="UniProtKB-UniRule"/>
</dbReference>
<name>A0A4R3VWA9_9SPHI</name>
<dbReference type="GO" id="GO:0006189">
    <property type="term" value="P:'de novo' IMP biosynthetic process"/>
    <property type="evidence" value="ECO:0007669"/>
    <property type="project" value="UniProtKB-UniRule"/>
</dbReference>
<dbReference type="PROSITE" id="PS51671">
    <property type="entry name" value="ACT"/>
    <property type="match status" value="1"/>
</dbReference>
<dbReference type="EC" id="3.5.1.10" evidence="3 4"/>
<protein>
    <recommendedName>
        <fullName evidence="3 4">Formyltetrahydrofolate deformylase</fullName>
        <ecNumber evidence="3 4">3.5.1.10</ecNumber>
    </recommendedName>
    <alternativeName>
        <fullName evidence="3">Formyl-FH(4) hydrolase</fullName>
    </alternativeName>
</protein>
<reference evidence="6 7" key="1">
    <citation type="submission" date="2019-03" db="EMBL/GenBank/DDBJ databases">
        <title>Genomic Encyclopedia of Type Strains, Phase IV (KMG-IV): sequencing the most valuable type-strain genomes for metagenomic binning, comparative biology and taxonomic classification.</title>
        <authorList>
            <person name="Goeker M."/>
        </authorList>
    </citation>
    <scope>NUCLEOTIDE SEQUENCE [LARGE SCALE GENOMIC DNA]</scope>
    <source>
        <strain evidence="6 7">DSM 22362</strain>
    </source>
</reference>
<organism evidence="6 7">
    <name type="scientific">Sphingobacterium alimentarium</name>
    <dbReference type="NCBI Taxonomy" id="797292"/>
    <lineage>
        <taxon>Bacteria</taxon>
        <taxon>Pseudomonadati</taxon>
        <taxon>Bacteroidota</taxon>
        <taxon>Sphingobacteriia</taxon>
        <taxon>Sphingobacteriales</taxon>
        <taxon>Sphingobacteriaceae</taxon>
        <taxon>Sphingobacterium</taxon>
    </lineage>
</organism>
<gene>
    <name evidence="3" type="primary">purU</name>
    <name evidence="6" type="ORF">EDC17_102931</name>
</gene>
<dbReference type="SUPFAM" id="SSF55021">
    <property type="entry name" value="ACT-like"/>
    <property type="match status" value="1"/>
</dbReference>
<dbReference type="Pfam" id="PF00551">
    <property type="entry name" value="Formyl_trans_N"/>
    <property type="match status" value="1"/>
</dbReference>
<dbReference type="Gene3D" id="3.30.70.260">
    <property type="match status" value="1"/>
</dbReference>
<keyword evidence="7" id="KW-1185">Reference proteome</keyword>
<keyword evidence="1 3" id="KW-0554">One-carbon metabolism</keyword>
<dbReference type="InterPro" id="IPR004810">
    <property type="entry name" value="PurU"/>
</dbReference>
<dbReference type="RefSeq" id="WP_132778131.1">
    <property type="nucleotide sequence ID" value="NZ_SMBZ01000029.1"/>
</dbReference>
<evidence type="ECO:0000256" key="4">
    <source>
        <dbReference type="NCBIfam" id="TIGR00655"/>
    </source>
</evidence>
<dbReference type="HAMAP" id="MF_01927">
    <property type="entry name" value="PurU"/>
    <property type="match status" value="1"/>
</dbReference>
<evidence type="ECO:0000313" key="7">
    <source>
        <dbReference type="Proteomes" id="UP000295197"/>
    </source>
</evidence>
<dbReference type="UniPathway" id="UPA00074">
    <property type="reaction ID" value="UER00170"/>
</dbReference>
<feature type="active site" evidence="3">
    <location>
        <position position="224"/>
    </location>
</feature>
<evidence type="ECO:0000256" key="1">
    <source>
        <dbReference type="ARBA" id="ARBA00022563"/>
    </source>
</evidence>
<dbReference type="SUPFAM" id="SSF53328">
    <property type="entry name" value="Formyltransferase"/>
    <property type="match status" value="1"/>
</dbReference>
<comment type="pathway">
    <text evidence="3">Purine metabolism; IMP biosynthesis via de novo pathway; formate from 10-formyl-5,6,7,8-tetrahydrofolate: step 1/1.</text>
</comment>
<feature type="domain" description="ACT" evidence="5">
    <location>
        <begin position="6"/>
        <end position="81"/>
    </location>
</feature>
<dbReference type="PIRSF" id="PIRSF036480">
    <property type="entry name" value="FormyFH4_hydr"/>
    <property type="match status" value="1"/>
</dbReference>
<evidence type="ECO:0000256" key="3">
    <source>
        <dbReference type="HAMAP-Rule" id="MF_01927"/>
    </source>
</evidence>
<dbReference type="PRINTS" id="PR01575">
    <property type="entry name" value="FFH4HYDRLASE"/>
</dbReference>
<sequence length="281" mass="31804">MTQQTLILIQCQDAVGLVSNISNVLAKHKLNIITMREYVDQENNKFFVRVVCTGNVEESNGLYSHLKAVLPEKATIAINPSKTKRLAVLVTKEHHCLADILVRHYFGTLQADVCAVIGNYDNLRDFAERFDIPYFHISHEGKTKEDFEEQLATQLKELKPDIIVLAKFMRILSPSFVSKFENKIINIHHSFLPAFIGANPYKQAHDRGVKIIGATAHFVTNDLDEGPIIVQNIKNIDHSYDVLKMKRAGQEVEKAVLTRALQLIVEDRVMLNGNKTIVFKA</sequence>
<dbReference type="PANTHER" id="PTHR42706:SF1">
    <property type="entry name" value="FORMYLTETRAHYDROFOLATE DEFORMYLASE 2, MITOCHONDRIAL"/>
    <property type="match status" value="1"/>
</dbReference>
<keyword evidence="3" id="KW-0658">Purine biosynthesis</keyword>
<accession>A0A4R3VWA9</accession>
<dbReference type="OrthoDB" id="9806170at2"/>
<dbReference type="InterPro" id="IPR036477">
    <property type="entry name" value="Formyl_transf_N_sf"/>
</dbReference>
<dbReference type="Proteomes" id="UP000295197">
    <property type="component" value="Unassembled WGS sequence"/>
</dbReference>
<dbReference type="EMBL" id="SMBZ01000029">
    <property type="protein sequence ID" value="TCV11028.1"/>
    <property type="molecule type" value="Genomic_DNA"/>
</dbReference>
<comment type="similarity">
    <text evidence="3">Belongs to the PurU family.</text>
</comment>
<dbReference type="InterPro" id="IPR002376">
    <property type="entry name" value="Formyl_transf_N"/>
</dbReference>
<dbReference type="NCBIfam" id="TIGR00655">
    <property type="entry name" value="PurU"/>
    <property type="match status" value="1"/>
</dbReference>
<comment type="function">
    <text evidence="3">Catalyzes the hydrolysis of 10-formyltetrahydrofolate (formyl-FH4) to formate and tetrahydrofolate (FH4).</text>
</comment>
<dbReference type="InterPro" id="IPR002912">
    <property type="entry name" value="ACT_dom"/>
</dbReference>
<dbReference type="PANTHER" id="PTHR42706">
    <property type="entry name" value="FORMYLTETRAHYDROFOLATE DEFORMYLASE"/>
    <property type="match status" value="1"/>
</dbReference>
<dbReference type="Gene3D" id="3.40.50.170">
    <property type="entry name" value="Formyl transferase, N-terminal domain"/>
    <property type="match status" value="1"/>
</dbReference>
<comment type="caution">
    <text evidence="6">The sequence shown here is derived from an EMBL/GenBank/DDBJ whole genome shotgun (WGS) entry which is preliminary data.</text>
</comment>
<dbReference type="GO" id="GO:0006730">
    <property type="term" value="P:one-carbon metabolic process"/>
    <property type="evidence" value="ECO:0007669"/>
    <property type="project" value="UniProtKB-KW"/>
</dbReference>
<evidence type="ECO:0000256" key="2">
    <source>
        <dbReference type="ARBA" id="ARBA00022801"/>
    </source>
</evidence>
<evidence type="ECO:0000313" key="6">
    <source>
        <dbReference type="EMBL" id="TCV11028.1"/>
    </source>
</evidence>
<comment type="catalytic activity">
    <reaction evidence="3">
        <text>(6R)-10-formyltetrahydrofolate + H2O = (6S)-5,6,7,8-tetrahydrofolate + formate + H(+)</text>
        <dbReference type="Rhea" id="RHEA:19833"/>
        <dbReference type="ChEBI" id="CHEBI:15377"/>
        <dbReference type="ChEBI" id="CHEBI:15378"/>
        <dbReference type="ChEBI" id="CHEBI:15740"/>
        <dbReference type="ChEBI" id="CHEBI:57453"/>
        <dbReference type="ChEBI" id="CHEBI:195366"/>
        <dbReference type="EC" id="3.5.1.10"/>
    </reaction>
</comment>
<evidence type="ECO:0000259" key="5">
    <source>
        <dbReference type="PROSITE" id="PS51671"/>
    </source>
</evidence>
<keyword evidence="2 3" id="KW-0378">Hydrolase</keyword>
<proteinExistence type="inferred from homology"/>
<dbReference type="NCBIfam" id="NF004684">
    <property type="entry name" value="PRK06027.1"/>
    <property type="match status" value="1"/>
</dbReference>